<keyword evidence="3" id="KW-1185">Reference proteome</keyword>
<evidence type="ECO:0000313" key="2">
    <source>
        <dbReference type="EMBL" id="VEL30334.1"/>
    </source>
</evidence>
<gene>
    <name evidence="2" type="ORF">PXEA_LOCUS23774</name>
</gene>
<sequence length="186" mass="20495">MRAWANELGVQAARVAAMARVRLQTYQIDEPPLLWHPQPSTGASEITGGANQIGSESVTARTSGSSSTLDPGPASHQQIQADQFHQQQHYAQQQQEVLQQRHRQMAMSGLCEATIHQLADLAEVNNADAEDFAVHHTDEDGFKPVTLPAISGLTYPECAGDLDRLISVGLYSYNSTDNYFPMFWLE</sequence>
<feature type="compositionally biased region" description="Polar residues" evidence="1">
    <location>
        <begin position="40"/>
        <end position="69"/>
    </location>
</feature>
<feature type="region of interest" description="Disordered" evidence="1">
    <location>
        <begin position="40"/>
        <end position="97"/>
    </location>
</feature>
<organism evidence="2 3">
    <name type="scientific">Protopolystoma xenopodis</name>
    <dbReference type="NCBI Taxonomy" id="117903"/>
    <lineage>
        <taxon>Eukaryota</taxon>
        <taxon>Metazoa</taxon>
        <taxon>Spiralia</taxon>
        <taxon>Lophotrochozoa</taxon>
        <taxon>Platyhelminthes</taxon>
        <taxon>Monogenea</taxon>
        <taxon>Polyopisthocotylea</taxon>
        <taxon>Polystomatidea</taxon>
        <taxon>Polystomatidae</taxon>
        <taxon>Protopolystoma</taxon>
    </lineage>
</organism>
<dbReference type="Proteomes" id="UP000784294">
    <property type="component" value="Unassembled WGS sequence"/>
</dbReference>
<reference evidence="2" key="1">
    <citation type="submission" date="2018-11" db="EMBL/GenBank/DDBJ databases">
        <authorList>
            <consortium name="Pathogen Informatics"/>
        </authorList>
    </citation>
    <scope>NUCLEOTIDE SEQUENCE</scope>
</reference>
<evidence type="ECO:0000313" key="3">
    <source>
        <dbReference type="Proteomes" id="UP000784294"/>
    </source>
</evidence>
<proteinExistence type="predicted"/>
<feature type="compositionally biased region" description="Low complexity" evidence="1">
    <location>
        <begin position="76"/>
        <end position="97"/>
    </location>
</feature>
<comment type="caution">
    <text evidence="2">The sequence shown here is derived from an EMBL/GenBank/DDBJ whole genome shotgun (WGS) entry which is preliminary data.</text>
</comment>
<dbReference type="EMBL" id="CAAALY010111396">
    <property type="protein sequence ID" value="VEL30334.1"/>
    <property type="molecule type" value="Genomic_DNA"/>
</dbReference>
<dbReference type="AlphaFoldDB" id="A0A3S5AIQ4"/>
<accession>A0A3S5AIQ4</accession>
<evidence type="ECO:0000256" key="1">
    <source>
        <dbReference type="SAM" id="MobiDB-lite"/>
    </source>
</evidence>
<name>A0A3S5AIQ4_9PLAT</name>
<protein>
    <submittedName>
        <fullName evidence="2">Uncharacterized protein</fullName>
    </submittedName>
</protein>